<sequence>MQSLQKEITKTFFQTLEDIKTKQNFEIFFSDFLTSKELEIFSKRLAIAYWLSKGRDYENIKINLKVTSKAITEVKNIINTSGIKLALKKMEAEEWANVWSERVKKLANGH</sequence>
<dbReference type="Proteomes" id="UP000033995">
    <property type="component" value="Unassembled WGS sequence"/>
</dbReference>
<dbReference type="Gene3D" id="1.10.1270.10">
    <property type="entry name" value="TrpR-like"/>
    <property type="match status" value="1"/>
</dbReference>
<accession>A0A0G0CW71</accession>
<comment type="caution">
    <text evidence="1">The sequence shown here is derived from an EMBL/GenBank/DDBJ whole genome shotgun (WGS) entry which is preliminary data.</text>
</comment>
<dbReference type="InterPro" id="IPR010921">
    <property type="entry name" value="Trp_repressor/repl_initiator"/>
</dbReference>
<dbReference type="GO" id="GO:0003700">
    <property type="term" value="F:DNA-binding transcription factor activity"/>
    <property type="evidence" value="ECO:0007669"/>
    <property type="project" value="InterPro"/>
</dbReference>
<name>A0A0G0CW71_9BACT</name>
<dbReference type="Pfam" id="PF01371">
    <property type="entry name" value="Trp_repressor"/>
    <property type="match status" value="1"/>
</dbReference>
<protein>
    <recommendedName>
        <fullName evidence="3">TrpR like protein, YerC/YecD</fullName>
    </recommendedName>
</protein>
<dbReference type="SUPFAM" id="SSF48295">
    <property type="entry name" value="TrpR-like"/>
    <property type="match status" value="1"/>
</dbReference>
<evidence type="ECO:0000313" key="2">
    <source>
        <dbReference type="Proteomes" id="UP000033995"/>
    </source>
</evidence>
<evidence type="ECO:0000313" key="1">
    <source>
        <dbReference type="EMBL" id="KKP47607.1"/>
    </source>
</evidence>
<organism evidence="1 2">
    <name type="scientific">Candidatus Woesebacteria bacterium GW2011_GWA2_33_28</name>
    <dbReference type="NCBI Taxonomy" id="1618561"/>
    <lineage>
        <taxon>Bacteria</taxon>
        <taxon>Candidatus Woeseibacteriota</taxon>
    </lineage>
</organism>
<gene>
    <name evidence="1" type="ORF">UR38_C0003G0012</name>
</gene>
<evidence type="ECO:0008006" key="3">
    <source>
        <dbReference type="Google" id="ProtNLM"/>
    </source>
</evidence>
<dbReference type="GO" id="GO:0043565">
    <property type="term" value="F:sequence-specific DNA binding"/>
    <property type="evidence" value="ECO:0007669"/>
    <property type="project" value="InterPro"/>
</dbReference>
<dbReference type="EMBL" id="LBOZ01000003">
    <property type="protein sequence ID" value="KKP47607.1"/>
    <property type="molecule type" value="Genomic_DNA"/>
</dbReference>
<dbReference type="AlphaFoldDB" id="A0A0G0CW71"/>
<proteinExistence type="predicted"/>
<dbReference type="InterPro" id="IPR000831">
    <property type="entry name" value="Trp_repress"/>
</dbReference>
<dbReference type="InterPro" id="IPR038116">
    <property type="entry name" value="TrpR-like_sf"/>
</dbReference>
<reference evidence="1 2" key="1">
    <citation type="journal article" date="2015" name="Nature">
        <title>rRNA introns, odd ribosomes, and small enigmatic genomes across a large radiation of phyla.</title>
        <authorList>
            <person name="Brown C.T."/>
            <person name="Hug L.A."/>
            <person name="Thomas B.C."/>
            <person name="Sharon I."/>
            <person name="Castelle C.J."/>
            <person name="Singh A."/>
            <person name="Wilkins M.J."/>
            <person name="Williams K.H."/>
            <person name="Banfield J.F."/>
        </authorList>
    </citation>
    <scope>NUCLEOTIDE SEQUENCE [LARGE SCALE GENOMIC DNA]</scope>
</reference>